<protein>
    <submittedName>
        <fullName evidence="9">Broad-complex core protein isoforms 1/2/3/4/5-like</fullName>
    </submittedName>
</protein>
<keyword evidence="3 4" id="KW-0539">Nucleus</keyword>
<evidence type="ECO:0000256" key="2">
    <source>
        <dbReference type="ARBA" id="ARBA00023125"/>
    </source>
</evidence>
<dbReference type="PROSITE" id="PS50960">
    <property type="entry name" value="HTH_PSQ"/>
    <property type="match status" value="1"/>
</dbReference>
<dbReference type="CDD" id="cd18315">
    <property type="entry name" value="BTB_POZ_BAB-like"/>
    <property type="match status" value="1"/>
</dbReference>
<evidence type="ECO:0000313" key="9">
    <source>
        <dbReference type="RefSeq" id="XP_025411111.1"/>
    </source>
</evidence>
<dbReference type="PANTHER" id="PTHR23110">
    <property type="entry name" value="BTB DOMAIN TRANSCRIPTION FACTOR"/>
    <property type="match status" value="1"/>
</dbReference>
<evidence type="ECO:0000313" key="8">
    <source>
        <dbReference type="Proteomes" id="UP000694846"/>
    </source>
</evidence>
<evidence type="ECO:0000256" key="1">
    <source>
        <dbReference type="ARBA" id="ARBA00004123"/>
    </source>
</evidence>
<name>A0A8B8FKU5_9HEMI</name>
<accession>A0A8B8FKU5</accession>
<dbReference type="GO" id="GO:0003677">
    <property type="term" value="F:DNA binding"/>
    <property type="evidence" value="ECO:0007669"/>
    <property type="project" value="UniProtKB-UniRule"/>
</dbReference>
<dbReference type="GO" id="GO:0005634">
    <property type="term" value="C:nucleus"/>
    <property type="evidence" value="ECO:0007669"/>
    <property type="project" value="UniProtKB-SubCell"/>
</dbReference>
<dbReference type="PANTHER" id="PTHR23110:SF82">
    <property type="entry name" value="PROTEIN TRAMTRACK, ALPHA ISOFORM"/>
    <property type="match status" value="1"/>
</dbReference>
<feature type="region of interest" description="Disordered" evidence="5">
    <location>
        <begin position="143"/>
        <end position="195"/>
    </location>
</feature>
<dbReference type="PROSITE" id="PS50097">
    <property type="entry name" value="BTB"/>
    <property type="match status" value="1"/>
</dbReference>
<dbReference type="GeneID" id="112684027"/>
<dbReference type="Pfam" id="PF05225">
    <property type="entry name" value="HTH_psq"/>
    <property type="match status" value="1"/>
</dbReference>
<evidence type="ECO:0000256" key="5">
    <source>
        <dbReference type="SAM" id="MobiDB-lite"/>
    </source>
</evidence>
<feature type="domain" description="BTB" evidence="6">
    <location>
        <begin position="41"/>
        <end position="107"/>
    </location>
</feature>
<dbReference type="InterPro" id="IPR011333">
    <property type="entry name" value="SKP1/BTB/POZ_sf"/>
</dbReference>
<keyword evidence="2 4" id="KW-0238">DNA-binding</keyword>
<dbReference type="OrthoDB" id="10261408at2759"/>
<dbReference type="Gene3D" id="1.10.10.60">
    <property type="entry name" value="Homeodomain-like"/>
    <property type="match status" value="1"/>
</dbReference>
<proteinExistence type="predicted"/>
<dbReference type="SUPFAM" id="SSF54695">
    <property type="entry name" value="POZ domain"/>
    <property type="match status" value="1"/>
</dbReference>
<dbReference type="SMART" id="SM00225">
    <property type="entry name" value="BTB"/>
    <property type="match status" value="1"/>
</dbReference>
<dbReference type="RefSeq" id="XP_025411111.1">
    <property type="nucleotide sequence ID" value="XM_025555326.1"/>
</dbReference>
<evidence type="ECO:0000259" key="7">
    <source>
        <dbReference type="PROSITE" id="PS50960"/>
    </source>
</evidence>
<dbReference type="SUPFAM" id="SSF46689">
    <property type="entry name" value="Homeodomain-like"/>
    <property type="match status" value="1"/>
</dbReference>
<feature type="compositionally biased region" description="Polar residues" evidence="5">
    <location>
        <begin position="177"/>
        <end position="195"/>
    </location>
</feature>
<dbReference type="Pfam" id="PF00651">
    <property type="entry name" value="BTB"/>
    <property type="match status" value="1"/>
</dbReference>
<feature type="compositionally biased region" description="Polar residues" evidence="5">
    <location>
        <begin position="554"/>
        <end position="563"/>
    </location>
</feature>
<gene>
    <name evidence="9" type="primary">LOC112684027</name>
</gene>
<reference evidence="9" key="1">
    <citation type="submission" date="2025-08" db="UniProtKB">
        <authorList>
            <consortium name="RefSeq"/>
        </authorList>
    </citation>
    <scope>IDENTIFICATION</scope>
    <source>
        <tissue evidence="9">Whole body</tissue>
    </source>
</reference>
<evidence type="ECO:0000256" key="3">
    <source>
        <dbReference type="ARBA" id="ARBA00023242"/>
    </source>
</evidence>
<feature type="DNA-binding region" description="H-T-H motif" evidence="4">
    <location>
        <begin position="402"/>
        <end position="422"/>
    </location>
</feature>
<organism evidence="8 9">
    <name type="scientific">Sipha flava</name>
    <name type="common">yellow sugarcane aphid</name>
    <dbReference type="NCBI Taxonomy" id="143950"/>
    <lineage>
        <taxon>Eukaryota</taxon>
        <taxon>Metazoa</taxon>
        <taxon>Ecdysozoa</taxon>
        <taxon>Arthropoda</taxon>
        <taxon>Hexapoda</taxon>
        <taxon>Insecta</taxon>
        <taxon>Pterygota</taxon>
        <taxon>Neoptera</taxon>
        <taxon>Paraneoptera</taxon>
        <taxon>Hemiptera</taxon>
        <taxon>Sternorrhyncha</taxon>
        <taxon>Aphidomorpha</taxon>
        <taxon>Aphidoidea</taxon>
        <taxon>Aphididae</taxon>
        <taxon>Sipha</taxon>
    </lineage>
</organism>
<dbReference type="InterPro" id="IPR051095">
    <property type="entry name" value="Dros_DevTransReg"/>
</dbReference>
<dbReference type="InterPro" id="IPR007889">
    <property type="entry name" value="HTH_Psq"/>
</dbReference>
<evidence type="ECO:0000259" key="6">
    <source>
        <dbReference type="PROSITE" id="PS50097"/>
    </source>
</evidence>
<comment type="subcellular location">
    <subcellularLocation>
        <location evidence="1 4">Nucleus</location>
    </subcellularLocation>
</comment>
<feature type="domain" description="HTH psq-type" evidence="7">
    <location>
        <begin position="375"/>
        <end position="426"/>
    </location>
</feature>
<dbReference type="Gene3D" id="3.30.710.10">
    <property type="entry name" value="Potassium Channel Kv1.1, Chain A"/>
    <property type="match status" value="1"/>
</dbReference>
<dbReference type="InterPro" id="IPR000210">
    <property type="entry name" value="BTB/POZ_dom"/>
</dbReference>
<dbReference type="Proteomes" id="UP000694846">
    <property type="component" value="Unplaced"/>
</dbReference>
<keyword evidence="8" id="KW-1185">Reference proteome</keyword>
<sequence>MTNNQMNTISGQDQQYCLRWNNHQTNLTNVFVQLFQSEEFTDTTLFCEGGPPVKCHKMVLAACSSYFQSVFAEVPGKHSAVVLKDVGHAEMKAILDYMYKGEVNIAHDQLAALLKVAEMLKVKGLVQDNSHKTERPITPAVEEDRNIISTSSPNHVSPDGNTSTTKDLAININNNNEQNDSPPHSTGINHQSPFYNKNYYGKSPPLTTEHSRPGRSNVPMWPIPALQMTSTPVTNAMFGGSYDAMIAGYPGMSPLRRKKLSSMLMGRDTPILRTVLGQGQADSSQQLPPIMYGSEAIEHQRPQSNGSEYGSQFSKIKVEGSEHNSPYPPDLSMNDDEENMRIGKLNNSSSPQSMYGDSKGGVVTPGIATYVPSHKPEWKRYKQYTRQDIMSAIDAVRTGMSALQASRKFGVPSRTLYDKVKKLGITTSRPFRRSGVNNGNLGFGYGLGPGTSSVMFSSQMSGAEDESGHSSAMEHATAGFLHHALGLSGVSIKSDHETSNNGNSPHSDRMDDGGSPCSPELIKYAGHREDIRSPTPTENDDQAQDLSVSRKSESSPMQTTPTSRVIMGPLNQTVSCPVLAAGNDDRD</sequence>
<dbReference type="FunFam" id="1.10.10.60:FF:000019">
    <property type="entry name" value="Ligand-dependent corepressor isoform 1"/>
    <property type="match status" value="1"/>
</dbReference>
<feature type="compositionally biased region" description="Polar residues" evidence="5">
    <location>
        <begin position="147"/>
        <end position="166"/>
    </location>
</feature>
<evidence type="ECO:0000256" key="4">
    <source>
        <dbReference type="PROSITE-ProRule" id="PRU00320"/>
    </source>
</evidence>
<dbReference type="GO" id="GO:0006357">
    <property type="term" value="P:regulation of transcription by RNA polymerase II"/>
    <property type="evidence" value="ECO:0007669"/>
    <property type="project" value="TreeGrafter"/>
</dbReference>
<dbReference type="AlphaFoldDB" id="A0A8B8FKU5"/>
<dbReference type="InterPro" id="IPR009057">
    <property type="entry name" value="Homeodomain-like_sf"/>
</dbReference>
<feature type="region of interest" description="Disordered" evidence="5">
    <location>
        <begin position="492"/>
        <end position="587"/>
    </location>
</feature>